<dbReference type="OrthoDB" id="445556at2759"/>
<evidence type="ECO:0000313" key="2">
    <source>
        <dbReference type="EMBL" id="KAJ4826951.1"/>
    </source>
</evidence>
<dbReference type="Proteomes" id="UP001141552">
    <property type="component" value="Unassembled WGS sequence"/>
</dbReference>
<evidence type="ECO:0000313" key="3">
    <source>
        <dbReference type="Proteomes" id="UP001141552"/>
    </source>
</evidence>
<name>A0A9Q0J295_9ROSI</name>
<dbReference type="Pfam" id="PF00226">
    <property type="entry name" value="DnaJ"/>
    <property type="match status" value="1"/>
</dbReference>
<dbReference type="CDD" id="cd06257">
    <property type="entry name" value="DnaJ"/>
    <property type="match status" value="1"/>
</dbReference>
<feature type="domain" description="J" evidence="1">
    <location>
        <begin position="58"/>
        <end position="125"/>
    </location>
</feature>
<dbReference type="PRINTS" id="PR00625">
    <property type="entry name" value="JDOMAIN"/>
</dbReference>
<dbReference type="SUPFAM" id="SSF46565">
    <property type="entry name" value="Chaperone J-domain"/>
    <property type="match status" value="1"/>
</dbReference>
<proteinExistence type="predicted"/>
<dbReference type="InterPro" id="IPR052276">
    <property type="entry name" value="Diphthamide-biosynth_chaperone"/>
</dbReference>
<dbReference type="SMART" id="SM00271">
    <property type="entry name" value="DnaJ"/>
    <property type="match status" value="1"/>
</dbReference>
<dbReference type="InterPro" id="IPR036869">
    <property type="entry name" value="J_dom_sf"/>
</dbReference>
<keyword evidence="3" id="KW-1185">Reference proteome</keyword>
<organism evidence="2 3">
    <name type="scientific">Turnera subulata</name>
    <dbReference type="NCBI Taxonomy" id="218843"/>
    <lineage>
        <taxon>Eukaryota</taxon>
        <taxon>Viridiplantae</taxon>
        <taxon>Streptophyta</taxon>
        <taxon>Embryophyta</taxon>
        <taxon>Tracheophyta</taxon>
        <taxon>Spermatophyta</taxon>
        <taxon>Magnoliopsida</taxon>
        <taxon>eudicotyledons</taxon>
        <taxon>Gunneridae</taxon>
        <taxon>Pentapetalae</taxon>
        <taxon>rosids</taxon>
        <taxon>fabids</taxon>
        <taxon>Malpighiales</taxon>
        <taxon>Passifloraceae</taxon>
        <taxon>Turnera</taxon>
    </lineage>
</organism>
<comment type="caution">
    <text evidence="2">The sequence shown here is derived from an EMBL/GenBank/DDBJ whole genome shotgun (WGS) entry which is preliminary data.</text>
</comment>
<dbReference type="PANTHER" id="PTHR44240:SF33">
    <property type="entry name" value="OS03G0244950 PROTEIN"/>
    <property type="match status" value="1"/>
</dbReference>
<dbReference type="EMBL" id="JAKUCV010006534">
    <property type="protein sequence ID" value="KAJ4826951.1"/>
    <property type="molecule type" value="Genomic_DNA"/>
</dbReference>
<dbReference type="PANTHER" id="PTHR44240">
    <property type="entry name" value="DNAJ DOMAIN (PROKARYOTIC HEAT SHOCK PROTEIN)-RELATED"/>
    <property type="match status" value="1"/>
</dbReference>
<reference evidence="2" key="1">
    <citation type="submission" date="2022-02" db="EMBL/GenBank/DDBJ databases">
        <authorList>
            <person name="Henning P.M."/>
            <person name="McCubbin A.G."/>
            <person name="Shore J.S."/>
        </authorList>
    </citation>
    <scope>NUCLEOTIDE SEQUENCE</scope>
    <source>
        <strain evidence="2">F60SS</strain>
        <tissue evidence="2">Leaves</tissue>
    </source>
</reference>
<dbReference type="AlphaFoldDB" id="A0A9Q0J295"/>
<dbReference type="PROSITE" id="PS50076">
    <property type="entry name" value="DNAJ_2"/>
    <property type="match status" value="1"/>
</dbReference>
<dbReference type="InterPro" id="IPR001623">
    <property type="entry name" value="DnaJ_domain"/>
</dbReference>
<protein>
    <recommendedName>
        <fullName evidence="1">J domain-containing protein</fullName>
    </recommendedName>
</protein>
<reference evidence="2" key="2">
    <citation type="journal article" date="2023" name="Plants (Basel)">
        <title>Annotation of the Turnera subulata (Passifloraceae) Draft Genome Reveals the S-Locus Evolved after the Divergence of Turneroideae from Passifloroideae in a Stepwise Manner.</title>
        <authorList>
            <person name="Henning P.M."/>
            <person name="Roalson E.H."/>
            <person name="Mir W."/>
            <person name="McCubbin A.G."/>
            <person name="Shore J.S."/>
        </authorList>
    </citation>
    <scope>NUCLEOTIDE SEQUENCE</scope>
    <source>
        <strain evidence="2">F60SS</strain>
    </source>
</reference>
<accession>A0A9Q0J295</accession>
<sequence length="155" mass="17038">MLSSLSASPILTIPVASSSLAPRRAGFRSRLIVTNSATAYKERSSAQGMAATATVCGSLYEVLRIPVGATNQEIKSAYRRLARTFHPDVAAVGRKDSSADEFMKIHAAYCTLSDPEKRAVYDSDLFKRRLNRQRPLTAAGFSGYTGRNWETDQCW</sequence>
<evidence type="ECO:0000259" key="1">
    <source>
        <dbReference type="PROSITE" id="PS50076"/>
    </source>
</evidence>
<gene>
    <name evidence="2" type="ORF">Tsubulata_045017</name>
</gene>
<dbReference type="Gene3D" id="1.10.287.110">
    <property type="entry name" value="DnaJ domain"/>
    <property type="match status" value="1"/>
</dbReference>